<organism evidence="1 2">
    <name type="scientific">Clostridium algifaecis</name>
    <dbReference type="NCBI Taxonomy" id="1472040"/>
    <lineage>
        <taxon>Bacteria</taxon>
        <taxon>Bacillati</taxon>
        <taxon>Bacillota</taxon>
        <taxon>Clostridia</taxon>
        <taxon>Eubacteriales</taxon>
        <taxon>Clostridiaceae</taxon>
        <taxon>Clostridium</taxon>
    </lineage>
</organism>
<evidence type="ECO:0000313" key="1">
    <source>
        <dbReference type="EMBL" id="MBP2034200.1"/>
    </source>
</evidence>
<dbReference type="EMBL" id="JAGGLM010000042">
    <property type="protein sequence ID" value="MBP2034200.1"/>
    <property type="molecule type" value="Genomic_DNA"/>
</dbReference>
<name>A0ABS4KVY6_9CLOT</name>
<reference evidence="1 2" key="1">
    <citation type="submission" date="2021-03" db="EMBL/GenBank/DDBJ databases">
        <title>Genomic Encyclopedia of Type Strains, Phase IV (KMG-IV): sequencing the most valuable type-strain genomes for metagenomic binning, comparative biology and taxonomic classification.</title>
        <authorList>
            <person name="Goeker M."/>
        </authorList>
    </citation>
    <scope>NUCLEOTIDE SEQUENCE [LARGE SCALE GENOMIC DNA]</scope>
    <source>
        <strain evidence="1 2">DSM 28783</strain>
    </source>
</reference>
<evidence type="ECO:0008006" key="3">
    <source>
        <dbReference type="Google" id="ProtNLM"/>
    </source>
</evidence>
<dbReference type="RefSeq" id="WP_209703429.1">
    <property type="nucleotide sequence ID" value="NZ_JAGGLM010000042.1"/>
</dbReference>
<protein>
    <recommendedName>
        <fullName evidence="3">Phage protein</fullName>
    </recommendedName>
</protein>
<evidence type="ECO:0000313" key="2">
    <source>
        <dbReference type="Proteomes" id="UP001519307"/>
    </source>
</evidence>
<comment type="caution">
    <text evidence="1">The sequence shown here is derived from an EMBL/GenBank/DDBJ whole genome shotgun (WGS) entry which is preliminary data.</text>
</comment>
<proteinExistence type="predicted"/>
<sequence length="64" mass="7467">MTIKRTQEIMEWYKLTIESQRVTLKILNSAPEVVPLDSSLAEYTLSEAKRILLKAENELNRECQ</sequence>
<accession>A0ABS4KVY6</accession>
<keyword evidence="2" id="KW-1185">Reference proteome</keyword>
<gene>
    <name evidence="1" type="ORF">J2Z42_002935</name>
</gene>
<dbReference type="Proteomes" id="UP001519307">
    <property type="component" value="Unassembled WGS sequence"/>
</dbReference>